<dbReference type="Proteomes" id="UP001285441">
    <property type="component" value="Unassembled WGS sequence"/>
</dbReference>
<dbReference type="PANTHER" id="PTHR33840:SF1">
    <property type="entry name" value="TLE1 PHOSPHOLIPASE DOMAIN-CONTAINING PROTEIN"/>
    <property type="match status" value="1"/>
</dbReference>
<proteinExistence type="predicted"/>
<reference evidence="2" key="1">
    <citation type="journal article" date="2023" name="Mol. Phylogenet. Evol.">
        <title>Genome-scale phylogeny and comparative genomics of the fungal order Sordariales.</title>
        <authorList>
            <person name="Hensen N."/>
            <person name="Bonometti L."/>
            <person name="Westerberg I."/>
            <person name="Brannstrom I.O."/>
            <person name="Guillou S."/>
            <person name="Cros-Aarteil S."/>
            <person name="Calhoun S."/>
            <person name="Haridas S."/>
            <person name="Kuo A."/>
            <person name="Mondo S."/>
            <person name="Pangilinan J."/>
            <person name="Riley R."/>
            <person name="LaButti K."/>
            <person name="Andreopoulos B."/>
            <person name="Lipzen A."/>
            <person name="Chen C."/>
            <person name="Yan M."/>
            <person name="Daum C."/>
            <person name="Ng V."/>
            <person name="Clum A."/>
            <person name="Steindorff A."/>
            <person name="Ohm R.A."/>
            <person name="Martin F."/>
            <person name="Silar P."/>
            <person name="Natvig D.O."/>
            <person name="Lalanne C."/>
            <person name="Gautier V."/>
            <person name="Ament-Velasquez S.L."/>
            <person name="Kruys A."/>
            <person name="Hutchinson M.I."/>
            <person name="Powell A.J."/>
            <person name="Barry K."/>
            <person name="Miller A.N."/>
            <person name="Grigoriev I.V."/>
            <person name="Debuchy R."/>
            <person name="Gladieux P."/>
            <person name="Hiltunen Thoren M."/>
            <person name="Johannesson H."/>
        </authorList>
    </citation>
    <scope>NUCLEOTIDE SEQUENCE</scope>
    <source>
        <strain evidence="2">CBS 232.78</strain>
    </source>
</reference>
<dbReference type="InterPro" id="IPR018712">
    <property type="entry name" value="Tle1-like_cat"/>
</dbReference>
<dbReference type="SUPFAM" id="SSF53474">
    <property type="entry name" value="alpha/beta-Hydrolases"/>
    <property type="match status" value="1"/>
</dbReference>
<accession>A0AAE0NU41</accession>
<gene>
    <name evidence="2" type="ORF">B0H63DRAFT_500855</name>
</gene>
<sequence>MSPHVVPCAHKGSNHVNPKRLVICCDGTWNNANDSTSALTNVSRLSGAVAHKCCSGMSQVVYYHPSAGTETSKVASVLGGMLGTGVAQDIVESYRFICDNYNPGDEIVIIGFSRGAFTARSVAGMVCALGFLNRAGLDQLPHIFKDYQNWHKWHKTTYDPKETHLMGFTLPNLKRLRRIETKDGSKPVPEFEEDLIKEKKEFYKVMAGLVVTDEKTEEKVANLREMARLYREKLQKHGLSLTEKKQVNGAKVRVPVEGRVKAVGVWDTVGSLGIPNPPFLNSTRAEEEIKFESLDVHPNIDYAFHAIALDEWRTAFNCTMWGAKNNDHTQLRQVWFPGTHCNVGGGWPDQQIATIALAWMADQLTSIGVEFDKKEMARIFFTTSPGVKVREWGMGRIHNPEGLTSYPDWIHSSITAPWHALRGKSTDYATRSPGAYKADGKSGELLVNPHELVHPCVRIRYLYDGLTMDDAGPWQCRALTEGPGRYELQSVPEPATTVRKPRETSVLQEYHSVHGPVKSFFDTPPTGSETDTPAPLVKAEQPHEEELHQLTTPKNHWVWVRKSDGHKLPEEHMGMWERRFIKVNNKLLRWQREKEAAAEKAAREASAKAAAESWNFTKLFSGSKPEPVAVAPVAAADDLRASKRAKSFGAAPHYGFHDIVSWQRGDTVEKEKKAEKKAKQ</sequence>
<dbReference type="InterPro" id="IPR029058">
    <property type="entry name" value="AB_hydrolase_fold"/>
</dbReference>
<dbReference type="PANTHER" id="PTHR33840">
    <property type="match status" value="1"/>
</dbReference>
<evidence type="ECO:0000259" key="1">
    <source>
        <dbReference type="Pfam" id="PF09994"/>
    </source>
</evidence>
<organism evidence="2 3">
    <name type="scientific">Podospora didyma</name>
    <dbReference type="NCBI Taxonomy" id="330526"/>
    <lineage>
        <taxon>Eukaryota</taxon>
        <taxon>Fungi</taxon>
        <taxon>Dikarya</taxon>
        <taxon>Ascomycota</taxon>
        <taxon>Pezizomycotina</taxon>
        <taxon>Sordariomycetes</taxon>
        <taxon>Sordariomycetidae</taxon>
        <taxon>Sordariales</taxon>
        <taxon>Podosporaceae</taxon>
        <taxon>Podospora</taxon>
    </lineage>
</organism>
<evidence type="ECO:0000313" key="2">
    <source>
        <dbReference type="EMBL" id="KAK3387776.1"/>
    </source>
</evidence>
<comment type="caution">
    <text evidence="2">The sequence shown here is derived from an EMBL/GenBank/DDBJ whole genome shotgun (WGS) entry which is preliminary data.</text>
</comment>
<dbReference type="EMBL" id="JAULSW010000003">
    <property type="protein sequence ID" value="KAK3387776.1"/>
    <property type="molecule type" value="Genomic_DNA"/>
</dbReference>
<dbReference type="Pfam" id="PF09994">
    <property type="entry name" value="T6SS_Tle1-like_cat"/>
    <property type="match status" value="1"/>
</dbReference>
<dbReference type="AlphaFoldDB" id="A0AAE0NU41"/>
<keyword evidence="3" id="KW-1185">Reference proteome</keyword>
<protein>
    <recommendedName>
        <fullName evidence="1">T6SS Phospholipase effector Tle1-like catalytic domain-containing protein</fullName>
    </recommendedName>
</protein>
<reference evidence="2" key="2">
    <citation type="submission" date="2023-06" db="EMBL/GenBank/DDBJ databases">
        <authorList>
            <consortium name="Lawrence Berkeley National Laboratory"/>
            <person name="Haridas S."/>
            <person name="Hensen N."/>
            <person name="Bonometti L."/>
            <person name="Westerberg I."/>
            <person name="Brannstrom I.O."/>
            <person name="Guillou S."/>
            <person name="Cros-Aarteil S."/>
            <person name="Calhoun S."/>
            <person name="Kuo A."/>
            <person name="Mondo S."/>
            <person name="Pangilinan J."/>
            <person name="Riley R."/>
            <person name="LaButti K."/>
            <person name="Andreopoulos B."/>
            <person name="Lipzen A."/>
            <person name="Chen C."/>
            <person name="Yanf M."/>
            <person name="Daum C."/>
            <person name="Ng V."/>
            <person name="Clum A."/>
            <person name="Steindorff A."/>
            <person name="Ohm R."/>
            <person name="Martin F."/>
            <person name="Silar P."/>
            <person name="Natvig D."/>
            <person name="Lalanne C."/>
            <person name="Gautier V."/>
            <person name="Ament-velasquez S.L."/>
            <person name="Kruys A."/>
            <person name="Hutchinson M.I."/>
            <person name="Powell A.J."/>
            <person name="Barry K."/>
            <person name="Miller A.N."/>
            <person name="Grigoriev I.V."/>
            <person name="Debuchy R."/>
            <person name="Gladieux P."/>
            <person name="Thoren M.H."/>
            <person name="Johannesson H."/>
        </authorList>
    </citation>
    <scope>NUCLEOTIDE SEQUENCE</scope>
    <source>
        <strain evidence="2">CBS 232.78</strain>
    </source>
</reference>
<name>A0AAE0NU41_9PEZI</name>
<feature type="domain" description="T6SS Phospholipase effector Tle1-like catalytic" evidence="1">
    <location>
        <begin position="19"/>
        <end position="363"/>
    </location>
</feature>
<evidence type="ECO:0000313" key="3">
    <source>
        <dbReference type="Proteomes" id="UP001285441"/>
    </source>
</evidence>